<sequence>NDDNEERIGATPRNYVDKPVEIVSQRTMKMTTNAYDDDVEQIDATPVELCHRRENMMTITLSK</sequence>
<feature type="non-terminal residue" evidence="1">
    <location>
        <position position="1"/>
    </location>
</feature>
<dbReference type="Proteomes" id="UP000789570">
    <property type="component" value="Unassembled WGS sequence"/>
</dbReference>
<reference evidence="1" key="1">
    <citation type="submission" date="2021-06" db="EMBL/GenBank/DDBJ databases">
        <authorList>
            <person name="Kallberg Y."/>
            <person name="Tangrot J."/>
            <person name="Rosling A."/>
        </authorList>
    </citation>
    <scope>NUCLEOTIDE SEQUENCE</scope>
    <source>
        <strain evidence="1">UK204</strain>
    </source>
</reference>
<name>A0A9N9J766_9GLOM</name>
<dbReference type="EMBL" id="CAJVPQ010024852">
    <property type="protein sequence ID" value="CAG8765615.1"/>
    <property type="molecule type" value="Genomic_DNA"/>
</dbReference>
<evidence type="ECO:0000313" key="1">
    <source>
        <dbReference type="EMBL" id="CAG8765615.1"/>
    </source>
</evidence>
<proteinExistence type="predicted"/>
<protein>
    <submittedName>
        <fullName evidence="1">2977_t:CDS:1</fullName>
    </submittedName>
</protein>
<gene>
    <name evidence="1" type="ORF">FCALED_LOCUS17209</name>
</gene>
<accession>A0A9N9J766</accession>
<organism evidence="1 2">
    <name type="scientific">Funneliformis caledonium</name>
    <dbReference type="NCBI Taxonomy" id="1117310"/>
    <lineage>
        <taxon>Eukaryota</taxon>
        <taxon>Fungi</taxon>
        <taxon>Fungi incertae sedis</taxon>
        <taxon>Mucoromycota</taxon>
        <taxon>Glomeromycotina</taxon>
        <taxon>Glomeromycetes</taxon>
        <taxon>Glomerales</taxon>
        <taxon>Glomeraceae</taxon>
        <taxon>Funneliformis</taxon>
    </lineage>
</organism>
<evidence type="ECO:0000313" key="2">
    <source>
        <dbReference type="Proteomes" id="UP000789570"/>
    </source>
</evidence>
<dbReference type="AlphaFoldDB" id="A0A9N9J766"/>
<comment type="caution">
    <text evidence="1">The sequence shown here is derived from an EMBL/GenBank/DDBJ whole genome shotgun (WGS) entry which is preliminary data.</text>
</comment>
<keyword evidence="2" id="KW-1185">Reference proteome</keyword>